<evidence type="ECO:0000259" key="1">
    <source>
        <dbReference type="Pfam" id="PF01636"/>
    </source>
</evidence>
<dbReference type="SUPFAM" id="SSF56112">
    <property type="entry name" value="Protein kinase-like (PK-like)"/>
    <property type="match status" value="1"/>
</dbReference>
<dbReference type="RefSeq" id="WP_191708252.1">
    <property type="nucleotide sequence ID" value="NZ_JACSQA010000025.1"/>
</dbReference>
<keyword evidence="3" id="KW-1185">Reference proteome</keyword>
<evidence type="ECO:0000313" key="2">
    <source>
        <dbReference type="EMBL" id="MBD8027831.1"/>
    </source>
</evidence>
<dbReference type="InterPro" id="IPR002575">
    <property type="entry name" value="Aminoglycoside_PTrfase"/>
</dbReference>
<feature type="domain" description="Aminoglycoside phosphotransferase" evidence="1">
    <location>
        <begin position="24"/>
        <end position="235"/>
    </location>
</feature>
<organism evidence="2 3">
    <name type="scientific">Ureibacillus galli</name>
    <dbReference type="NCBI Taxonomy" id="2762222"/>
    <lineage>
        <taxon>Bacteria</taxon>
        <taxon>Bacillati</taxon>
        <taxon>Bacillota</taxon>
        <taxon>Bacilli</taxon>
        <taxon>Bacillales</taxon>
        <taxon>Caryophanaceae</taxon>
        <taxon>Ureibacillus</taxon>
    </lineage>
</organism>
<accession>A0ABR8XF67</accession>
<protein>
    <submittedName>
        <fullName evidence="2">Aminoglycoside phosphotransferase family protein</fullName>
    </submittedName>
</protein>
<sequence length="255" mass="30137">MYAWEVDVIQHIGEIQDIYKLPFQGWTSEVYQITNKHQHYLLKIASKKNYRLWLKQEAEAMKRYQDRKGFSIPKYYQFWEDSQHSYLLMSFIDGVPLRVALERAKSEKEKHQLLVSFGLFLNQFHSIPVENPQLSTEQWLNDELQKALHSVQNNECDGTMELWEHIQHHRPSSITPTFIHGDCTIDNVLVANGEVACFIDIAGMTIGDPRYDEALAIRKMIHHPRDLASFYEGYNRKPMTTLEFTYFNHGLYEFF</sequence>
<name>A0ABR8XF67_9BACL</name>
<reference evidence="2 3" key="1">
    <citation type="submission" date="2020-08" db="EMBL/GenBank/DDBJ databases">
        <title>A Genomic Blueprint of the Chicken Gut Microbiome.</title>
        <authorList>
            <person name="Gilroy R."/>
            <person name="Ravi A."/>
            <person name="Getino M."/>
            <person name="Pursley I."/>
            <person name="Horton D.L."/>
            <person name="Alikhan N.-F."/>
            <person name="Baker D."/>
            <person name="Gharbi K."/>
            <person name="Hall N."/>
            <person name="Watson M."/>
            <person name="Adriaenssens E.M."/>
            <person name="Foster-Nyarko E."/>
            <person name="Jarju S."/>
            <person name="Secka A."/>
            <person name="Antonio M."/>
            <person name="Oren A."/>
            <person name="Chaudhuri R."/>
            <person name="La Ragione R.M."/>
            <person name="Hildebrand F."/>
            <person name="Pallen M.J."/>
        </authorList>
    </citation>
    <scope>NUCLEOTIDE SEQUENCE [LARGE SCALE GENOMIC DNA]</scope>
    <source>
        <strain evidence="2 3">Re31</strain>
    </source>
</reference>
<dbReference type="EMBL" id="JACSQA010000025">
    <property type="protein sequence ID" value="MBD8027831.1"/>
    <property type="molecule type" value="Genomic_DNA"/>
</dbReference>
<dbReference type="Gene3D" id="3.90.1200.10">
    <property type="match status" value="1"/>
</dbReference>
<dbReference type="InterPro" id="IPR051678">
    <property type="entry name" value="AGP_Transferase"/>
</dbReference>
<dbReference type="InterPro" id="IPR011009">
    <property type="entry name" value="Kinase-like_dom_sf"/>
</dbReference>
<dbReference type="Proteomes" id="UP000640930">
    <property type="component" value="Unassembled WGS sequence"/>
</dbReference>
<comment type="caution">
    <text evidence="2">The sequence shown here is derived from an EMBL/GenBank/DDBJ whole genome shotgun (WGS) entry which is preliminary data.</text>
</comment>
<dbReference type="Gene3D" id="3.30.200.20">
    <property type="entry name" value="Phosphorylase Kinase, domain 1"/>
    <property type="match status" value="1"/>
</dbReference>
<proteinExistence type="predicted"/>
<dbReference type="PANTHER" id="PTHR21310">
    <property type="entry name" value="AMINOGLYCOSIDE PHOSPHOTRANSFERASE-RELATED-RELATED"/>
    <property type="match status" value="1"/>
</dbReference>
<gene>
    <name evidence="2" type="ORF">H9636_14355</name>
</gene>
<dbReference type="Pfam" id="PF01636">
    <property type="entry name" value="APH"/>
    <property type="match status" value="1"/>
</dbReference>
<evidence type="ECO:0000313" key="3">
    <source>
        <dbReference type="Proteomes" id="UP000640930"/>
    </source>
</evidence>